<evidence type="ECO:0000256" key="7">
    <source>
        <dbReference type="ARBA" id="ARBA00023146"/>
    </source>
</evidence>
<evidence type="ECO:0000259" key="8">
    <source>
        <dbReference type="Pfam" id="PF03129"/>
    </source>
</evidence>
<reference evidence="9 10" key="1">
    <citation type="submission" date="2024-11" db="EMBL/GenBank/DDBJ databases">
        <title>Chromosome-level genome assembly of Eucalyptus globulus Labill. provides insights into its genome evolution.</title>
        <authorList>
            <person name="Li X."/>
        </authorList>
    </citation>
    <scope>NUCLEOTIDE SEQUENCE [LARGE SCALE GENOMIC DNA]</scope>
    <source>
        <strain evidence="9">CL2024</strain>
        <tissue evidence="9">Fresh tender leaves</tissue>
    </source>
</reference>
<evidence type="ECO:0000313" key="9">
    <source>
        <dbReference type="EMBL" id="KAL3730998.1"/>
    </source>
</evidence>
<dbReference type="Proteomes" id="UP001634007">
    <property type="component" value="Unassembled WGS sequence"/>
</dbReference>
<proteinExistence type="predicted"/>
<sequence length="691" mass="77476">MSRLFSLPPSPASPALDRSEDALQKALDHKQANGAPKPEIGAVNAVPNDLEIDEASIERQLQDGVSGAGDVPLTREAERVRVINTPGSRRFYLPSSDFDHFGVNSNVFTFWREHFRLEEDMFPQVCFLTEYPLKAWDVVESFGDLLVKDVKTGACYRAGDVLEDFCTEELQKDLGIKKAAELKHVLATLRSGDLSVDEVDAEIKEYGVTAPHTKNPLSEPYTSIGTLLIPERKSPKSALGILRTAKCFKALLRCNNFKLPFAVEQLGKGVCHEVPHHGLGFYRFRKFILAEIEHFVDPEDKSHPKFSRVADLELFMLSREQQISGQAAIKTRLGEAVSKGTVNNETLGYFIGRVYLFLTHLGIDKDRLRFRQRLANEMALCGADCWDAEIECSYGWIECVLTSDGSTYEFQSFTKKCGAAFVARKKVAEPREVEKLVIVPNKKELGLAFRGNQKMVVEVLEAMGEEEALRLKAALESKGEAEFLVSTMGKSVIIKDNMVNISKQKIKEDWRVFTPSVIGSSFGMGRIIYCLFEHSFYTRPSKAGDEQLNVLRFPPFVAPIKCTILPLIQKPEYESVAQLISKSLTGKYRTDARVPHKIDTGIPTWRRDTRFVTGNTIGKRHAVCDEYGVPFTITVDSQVDVTIRERDSRDQVRVGVGEVVSIVKELIDGRRTWSDVRMMYGGVSAPAEENE</sequence>
<evidence type="ECO:0000256" key="3">
    <source>
        <dbReference type="ARBA" id="ARBA00022598"/>
    </source>
</evidence>
<keyword evidence="3" id="KW-0436">Ligase</keyword>
<keyword evidence="6" id="KW-0648">Protein biosynthesis</keyword>
<evidence type="ECO:0000256" key="2">
    <source>
        <dbReference type="ARBA" id="ARBA00022490"/>
    </source>
</evidence>
<dbReference type="GO" id="GO:0005737">
    <property type="term" value="C:cytoplasm"/>
    <property type="evidence" value="ECO:0007669"/>
    <property type="project" value="UniProtKB-SubCell"/>
</dbReference>
<dbReference type="GO" id="GO:0006412">
    <property type="term" value="P:translation"/>
    <property type="evidence" value="ECO:0007669"/>
    <property type="project" value="UniProtKB-KW"/>
</dbReference>
<dbReference type="Gene3D" id="3.30.720.200">
    <property type="match status" value="1"/>
</dbReference>
<dbReference type="SUPFAM" id="SSF52954">
    <property type="entry name" value="Class II aaRS ABD-related"/>
    <property type="match status" value="1"/>
</dbReference>
<dbReference type="Gene3D" id="3.30.930.10">
    <property type="entry name" value="Bira Bifunctional Protein, Domain 2"/>
    <property type="match status" value="1"/>
</dbReference>
<comment type="caution">
    <text evidence="9">The sequence shown here is derived from an EMBL/GenBank/DDBJ whole genome shotgun (WGS) entry which is preliminary data.</text>
</comment>
<dbReference type="InterPro" id="IPR027031">
    <property type="entry name" value="Gly-tRNA_synthase/POLG2"/>
</dbReference>
<evidence type="ECO:0000256" key="6">
    <source>
        <dbReference type="ARBA" id="ARBA00022917"/>
    </source>
</evidence>
<evidence type="ECO:0000256" key="1">
    <source>
        <dbReference type="ARBA" id="ARBA00004496"/>
    </source>
</evidence>
<dbReference type="PANTHER" id="PTHR10745:SF0">
    <property type="entry name" value="GLYCINE--TRNA LIGASE"/>
    <property type="match status" value="1"/>
</dbReference>
<keyword evidence="4" id="KW-0547">Nucleotide-binding</keyword>
<gene>
    <name evidence="9" type="ORF">ACJRO7_027944</name>
</gene>
<keyword evidence="2" id="KW-0963">Cytoplasm</keyword>
<accession>A0ABD3JVC6</accession>
<dbReference type="GO" id="GO:0005524">
    <property type="term" value="F:ATP binding"/>
    <property type="evidence" value="ECO:0007669"/>
    <property type="project" value="UniProtKB-KW"/>
</dbReference>
<dbReference type="Gene3D" id="3.40.50.800">
    <property type="entry name" value="Anticodon-binding domain"/>
    <property type="match status" value="1"/>
</dbReference>
<dbReference type="Pfam" id="PF03129">
    <property type="entry name" value="HGTP_anticodon"/>
    <property type="match status" value="1"/>
</dbReference>
<dbReference type="PANTHER" id="PTHR10745">
    <property type="entry name" value="GLYCYL-TRNA SYNTHETASE/DNA POLYMERASE SUBUNIT GAMMA-2"/>
    <property type="match status" value="1"/>
</dbReference>
<name>A0ABD3JVC6_EUCGL</name>
<keyword evidence="5" id="KW-0067">ATP-binding</keyword>
<dbReference type="InterPro" id="IPR004154">
    <property type="entry name" value="Anticodon-bd"/>
</dbReference>
<evidence type="ECO:0000256" key="5">
    <source>
        <dbReference type="ARBA" id="ARBA00022840"/>
    </source>
</evidence>
<dbReference type="GO" id="GO:0004812">
    <property type="term" value="F:aminoacyl-tRNA ligase activity"/>
    <property type="evidence" value="ECO:0007669"/>
    <property type="project" value="UniProtKB-KW"/>
</dbReference>
<evidence type="ECO:0000313" key="10">
    <source>
        <dbReference type="Proteomes" id="UP001634007"/>
    </source>
</evidence>
<keyword evidence="7" id="KW-0030">Aminoacyl-tRNA synthetase</keyword>
<comment type="subcellular location">
    <subcellularLocation>
        <location evidence="1">Cytoplasm</location>
    </subcellularLocation>
</comment>
<protein>
    <recommendedName>
        <fullName evidence="8">Anticodon-binding domain-containing protein</fullName>
    </recommendedName>
</protein>
<dbReference type="EMBL" id="JBJKBG010000007">
    <property type="protein sequence ID" value="KAL3730998.1"/>
    <property type="molecule type" value="Genomic_DNA"/>
</dbReference>
<organism evidence="9 10">
    <name type="scientific">Eucalyptus globulus</name>
    <name type="common">Tasmanian blue gum</name>
    <dbReference type="NCBI Taxonomy" id="34317"/>
    <lineage>
        <taxon>Eukaryota</taxon>
        <taxon>Viridiplantae</taxon>
        <taxon>Streptophyta</taxon>
        <taxon>Embryophyta</taxon>
        <taxon>Tracheophyta</taxon>
        <taxon>Spermatophyta</taxon>
        <taxon>Magnoliopsida</taxon>
        <taxon>eudicotyledons</taxon>
        <taxon>Gunneridae</taxon>
        <taxon>Pentapetalae</taxon>
        <taxon>rosids</taxon>
        <taxon>malvids</taxon>
        <taxon>Myrtales</taxon>
        <taxon>Myrtaceae</taxon>
        <taxon>Myrtoideae</taxon>
        <taxon>Eucalypteae</taxon>
        <taxon>Eucalyptus</taxon>
    </lineage>
</organism>
<dbReference type="InterPro" id="IPR002315">
    <property type="entry name" value="tRNA-synt_gly"/>
</dbReference>
<dbReference type="InterPro" id="IPR036621">
    <property type="entry name" value="Anticodon-bd_dom_sf"/>
</dbReference>
<dbReference type="NCBIfam" id="TIGR00389">
    <property type="entry name" value="glyS_dimeric"/>
    <property type="match status" value="1"/>
</dbReference>
<evidence type="ECO:0000256" key="4">
    <source>
        <dbReference type="ARBA" id="ARBA00022741"/>
    </source>
</evidence>
<feature type="domain" description="Anticodon-binding" evidence="8">
    <location>
        <begin position="613"/>
        <end position="665"/>
    </location>
</feature>
<dbReference type="FunFam" id="3.30.720.200:FF:000001">
    <property type="entry name" value="Glycine--tRNA ligase 2"/>
    <property type="match status" value="1"/>
</dbReference>
<dbReference type="InterPro" id="IPR045864">
    <property type="entry name" value="aa-tRNA-synth_II/BPL/LPL"/>
</dbReference>
<dbReference type="AlphaFoldDB" id="A0ABD3JVC6"/>
<dbReference type="SUPFAM" id="SSF55681">
    <property type="entry name" value="Class II aaRS and biotin synthetases"/>
    <property type="match status" value="1"/>
</dbReference>
<dbReference type="Gene3D" id="3.30.40.230">
    <property type="match status" value="1"/>
</dbReference>
<keyword evidence="10" id="KW-1185">Reference proteome</keyword>
<dbReference type="PRINTS" id="PR01043">
    <property type="entry name" value="TRNASYNTHGLY"/>
</dbReference>